<dbReference type="Gene3D" id="2.60.200.20">
    <property type="match status" value="1"/>
</dbReference>
<dbReference type="AlphaFoldDB" id="A0A9W8M4E8"/>
<evidence type="ECO:0000313" key="5">
    <source>
        <dbReference type="Proteomes" id="UP001140074"/>
    </source>
</evidence>
<evidence type="ECO:0000259" key="3">
    <source>
        <dbReference type="PROSITE" id="PS50006"/>
    </source>
</evidence>
<feature type="compositionally biased region" description="Polar residues" evidence="2">
    <location>
        <begin position="444"/>
        <end position="467"/>
    </location>
</feature>
<dbReference type="InterPro" id="IPR000253">
    <property type="entry name" value="FHA_dom"/>
</dbReference>
<dbReference type="InterPro" id="IPR050923">
    <property type="entry name" value="Cell_Proc_Reg/RNA_Proc"/>
</dbReference>
<feature type="coiled-coil region" evidence="1">
    <location>
        <begin position="296"/>
        <end position="323"/>
    </location>
</feature>
<protein>
    <recommendedName>
        <fullName evidence="3">FHA domain-containing protein</fullName>
    </recommendedName>
</protein>
<dbReference type="SMART" id="SM00240">
    <property type="entry name" value="FHA"/>
    <property type="match status" value="1"/>
</dbReference>
<dbReference type="SUPFAM" id="SSF49879">
    <property type="entry name" value="SMAD/FHA domain"/>
    <property type="match status" value="1"/>
</dbReference>
<feature type="region of interest" description="Disordered" evidence="2">
    <location>
        <begin position="373"/>
        <end position="467"/>
    </location>
</feature>
<keyword evidence="5" id="KW-1185">Reference proteome</keyword>
<evidence type="ECO:0000256" key="1">
    <source>
        <dbReference type="SAM" id="Coils"/>
    </source>
</evidence>
<dbReference type="PANTHER" id="PTHR23308">
    <property type="entry name" value="NUCLEAR INHIBITOR OF PROTEIN PHOSPHATASE-1"/>
    <property type="match status" value="1"/>
</dbReference>
<comment type="caution">
    <text evidence="4">The sequence shown here is derived from an EMBL/GenBank/DDBJ whole genome shotgun (WGS) entry which is preliminary data.</text>
</comment>
<feature type="domain" description="FHA" evidence="3">
    <location>
        <begin position="66"/>
        <end position="117"/>
    </location>
</feature>
<keyword evidence="1" id="KW-0175">Coiled coil</keyword>
<proteinExistence type="predicted"/>
<dbReference type="EMBL" id="JANBUY010000219">
    <property type="protein sequence ID" value="KAJ2861497.1"/>
    <property type="molecule type" value="Genomic_DNA"/>
</dbReference>
<dbReference type="Pfam" id="PF00498">
    <property type="entry name" value="FHA"/>
    <property type="match status" value="1"/>
</dbReference>
<organism evidence="4 5">
    <name type="scientific">Coemansia aciculifera</name>
    <dbReference type="NCBI Taxonomy" id="417176"/>
    <lineage>
        <taxon>Eukaryota</taxon>
        <taxon>Fungi</taxon>
        <taxon>Fungi incertae sedis</taxon>
        <taxon>Zoopagomycota</taxon>
        <taxon>Kickxellomycotina</taxon>
        <taxon>Kickxellomycetes</taxon>
        <taxon>Kickxellales</taxon>
        <taxon>Kickxellaceae</taxon>
        <taxon>Coemansia</taxon>
    </lineage>
</organism>
<gene>
    <name evidence="4" type="ORF">GGH94_004857</name>
</gene>
<dbReference type="PROSITE" id="PS50006">
    <property type="entry name" value="FHA_DOMAIN"/>
    <property type="match status" value="1"/>
</dbReference>
<dbReference type="InterPro" id="IPR008984">
    <property type="entry name" value="SMAD_FHA_dom_sf"/>
</dbReference>
<feature type="compositionally biased region" description="Low complexity" evidence="2">
    <location>
        <begin position="375"/>
        <end position="411"/>
    </location>
</feature>
<dbReference type="Proteomes" id="UP001140074">
    <property type="component" value="Unassembled WGS sequence"/>
</dbReference>
<evidence type="ECO:0000313" key="4">
    <source>
        <dbReference type="EMBL" id="KAJ2861497.1"/>
    </source>
</evidence>
<evidence type="ECO:0000256" key="2">
    <source>
        <dbReference type="SAM" id="MobiDB-lite"/>
    </source>
</evidence>
<sequence>MAGEQPTEPGVFKVPSLPQRKVDEYPALNYDPPSNASQPRHQFTLDVVKDGTFMGTYSIPIERSYSTFGRLPICDYSMDHVSISRYHAVLQFTTDQVLPSIIDLGSSHGTFVNKRQISSRVPQTLKIGDQIRFGASSRIWILGSTDPVETPTANRDTRDHKVTKVVDKSAEYRGDPVKYLKSVLREIGHEYCPESPAIDTSDQEDVASQKNSQVIVRIGLPLADESGDTIYGMGQASRESDAEKLACLHALEELDKHGYLDIQKSHKPLDDDDFYDQTKPTPHNDVETFDTLSHKLRLANEDIERVQGELDAMLQTNEEEEKEDDDELDAYMSTLARGEKADSQKKLAVELERLVAQRSRLDALLKIVAPDTIDAAPSPKKPAPVSNVSVSATPASAATTTTVATSTAVQSAKRRVDHSLPREAPSENALPAKHAKTSIDDDATTSWQPPSNQSGDGRTSLNDKYGY</sequence>
<reference evidence="4" key="1">
    <citation type="submission" date="2022-07" db="EMBL/GenBank/DDBJ databases">
        <title>Phylogenomic reconstructions and comparative analyses of Kickxellomycotina fungi.</title>
        <authorList>
            <person name="Reynolds N.K."/>
            <person name="Stajich J.E."/>
            <person name="Barry K."/>
            <person name="Grigoriev I.V."/>
            <person name="Crous P."/>
            <person name="Smith M.E."/>
        </authorList>
    </citation>
    <scope>NUCLEOTIDE SEQUENCE</scope>
    <source>
        <strain evidence="4">RSA 476</strain>
    </source>
</reference>
<accession>A0A9W8M4E8</accession>
<name>A0A9W8M4E8_9FUNG</name>